<keyword evidence="1" id="KW-0229">DNA integration</keyword>
<dbReference type="CDD" id="cd00338">
    <property type="entry name" value="Ser_Recombinase"/>
    <property type="match status" value="1"/>
</dbReference>
<keyword evidence="3" id="KW-0233">DNA recombination</keyword>
<dbReference type="Proteomes" id="UP000177372">
    <property type="component" value="Unassembled WGS sequence"/>
</dbReference>
<dbReference type="AlphaFoldDB" id="A0A1F6F3I4"/>
<keyword evidence="2" id="KW-0238">DNA-binding</keyword>
<evidence type="ECO:0000313" key="10">
    <source>
        <dbReference type="Proteomes" id="UP000177372"/>
    </source>
</evidence>
<dbReference type="Pfam" id="PF00239">
    <property type="entry name" value="Resolvase"/>
    <property type="match status" value="1"/>
</dbReference>
<sequence length="553" mass="64032">MEQQPEKTGIIYARVSSWEQVSNTSLERQVRECSEYAERNSITIIAEPFIEEGESAKSADRTQFQKALSFCATKKNKVGYLIVHKVDRFARNQDDHVVTRAFLKRYGVQLRSVMEPIDESTIGRLQEGILSVFAEFDNNVRAERSKNGMIEKVKKGIWVWRPPLGYKRLTKGGNIVPDEETAHYIQLMFEEYGKGTYSFQALSDFMEKRGFRTSTGKKPCAQLMEKMLRNPAYFGTIRAWGHEIRGAFPAIINEELYWKCQPELRSRFAITNRSITNPAFPLRKFTTCPECSRPLTGSFSTGRKGVKYPYYHHQKQSCPVALFIPKETLEQSFIEFLQDISPRARNEKLFKAVVVDLWQKNYKKLDEDNARVRKEIEALEGERQRVFNMHRLGKYSDDEFLEQKHLVNIQIQQKKNLLDDKRIEEFNMEEALTYCFNFVRESGSTWQRLEKVPTIRVRFQKAVFPEKITFDGKKFGTSKMSLVYELNQEKNPKKSQMVNPIRTESSCSVRVAVQPPSSIEHSSLACGRRETTATVCTAPLWGSAESWIRTSSI</sequence>
<dbReference type="PANTHER" id="PTHR30461:SF23">
    <property type="entry name" value="DNA RECOMBINASE-RELATED"/>
    <property type="match status" value="1"/>
</dbReference>
<keyword evidence="6" id="KW-0175">Coiled coil</keyword>
<organism evidence="9 10">
    <name type="scientific">Candidatus Kaiserbacteria bacterium RIFCSPLOWO2_01_FULL_54_13</name>
    <dbReference type="NCBI Taxonomy" id="1798512"/>
    <lineage>
        <taxon>Bacteria</taxon>
        <taxon>Candidatus Kaiseribacteriota</taxon>
    </lineage>
</organism>
<dbReference type="Gene3D" id="3.40.50.1390">
    <property type="entry name" value="Resolvase, N-terminal catalytic domain"/>
    <property type="match status" value="1"/>
</dbReference>
<evidence type="ECO:0000313" key="9">
    <source>
        <dbReference type="EMBL" id="OGG80430.1"/>
    </source>
</evidence>
<dbReference type="PANTHER" id="PTHR30461">
    <property type="entry name" value="DNA-INVERTASE FROM LAMBDOID PROPHAGE"/>
    <property type="match status" value="1"/>
</dbReference>
<reference evidence="9 10" key="1">
    <citation type="journal article" date="2016" name="Nat. Commun.">
        <title>Thousands of microbial genomes shed light on interconnected biogeochemical processes in an aquifer system.</title>
        <authorList>
            <person name="Anantharaman K."/>
            <person name="Brown C.T."/>
            <person name="Hug L.A."/>
            <person name="Sharon I."/>
            <person name="Castelle C.J."/>
            <person name="Probst A.J."/>
            <person name="Thomas B.C."/>
            <person name="Singh A."/>
            <person name="Wilkins M.J."/>
            <person name="Karaoz U."/>
            <person name="Brodie E.L."/>
            <person name="Williams K.H."/>
            <person name="Hubbard S.S."/>
            <person name="Banfield J.F."/>
        </authorList>
    </citation>
    <scope>NUCLEOTIDE SEQUENCE [LARGE SCALE GENOMIC DNA]</scope>
</reference>
<dbReference type="GO" id="GO:0015074">
    <property type="term" value="P:DNA integration"/>
    <property type="evidence" value="ECO:0007669"/>
    <property type="project" value="UniProtKB-KW"/>
</dbReference>
<evidence type="ECO:0000256" key="4">
    <source>
        <dbReference type="PIRSR" id="PIRSR606118-50"/>
    </source>
</evidence>
<dbReference type="Gene3D" id="3.90.1750.20">
    <property type="entry name" value="Putative Large Serine Recombinase, Chain B, Domain 2"/>
    <property type="match status" value="1"/>
</dbReference>
<feature type="coiled-coil region" evidence="6">
    <location>
        <begin position="355"/>
        <end position="389"/>
    </location>
</feature>
<dbReference type="InterPro" id="IPR050639">
    <property type="entry name" value="SSR_resolvase"/>
</dbReference>
<evidence type="ECO:0000256" key="2">
    <source>
        <dbReference type="ARBA" id="ARBA00023125"/>
    </source>
</evidence>
<evidence type="ECO:0000259" key="8">
    <source>
        <dbReference type="PROSITE" id="PS51737"/>
    </source>
</evidence>
<feature type="domain" description="Resolvase/invertase-type recombinase catalytic" evidence="7">
    <location>
        <begin position="8"/>
        <end position="156"/>
    </location>
</feature>
<comment type="caution">
    <text evidence="9">The sequence shown here is derived from an EMBL/GenBank/DDBJ whole genome shotgun (WGS) entry which is preliminary data.</text>
</comment>
<dbReference type="GO" id="GO:0000150">
    <property type="term" value="F:DNA strand exchange activity"/>
    <property type="evidence" value="ECO:0007669"/>
    <property type="project" value="InterPro"/>
</dbReference>
<dbReference type="SMART" id="SM00857">
    <property type="entry name" value="Resolvase"/>
    <property type="match status" value="1"/>
</dbReference>
<dbReference type="PROSITE" id="PS51736">
    <property type="entry name" value="RECOMBINASES_3"/>
    <property type="match status" value="1"/>
</dbReference>
<dbReference type="InterPro" id="IPR006118">
    <property type="entry name" value="Recombinase_CS"/>
</dbReference>
<evidence type="ECO:0000259" key="7">
    <source>
        <dbReference type="PROSITE" id="PS51736"/>
    </source>
</evidence>
<dbReference type="Pfam" id="PF07508">
    <property type="entry name" value="Recombinase"/>
    <property type="match status" value="1"/>
</dbReference>
<dbReference type="InterPro" id="IPR036162">
    <property type="entry name" value="Resolvase-like_N_sf"/>
</dbReference>
<dbReference type="GO" id="GO:0003677">
    <property type="term" value="F:DNA binding"/>
    <property type="evidence" value="ECO:0007669"/>
    <property type="project" value="UniProtKB-KW"/>
</dbReference>
<evidence type="ECO:0000256" key="1">
    <source>
        <dbReference type="ARBA" id="ARBA00022908"/>
    </source>
</evidence>
<evidence type="ECO:0000256" key="3">
    <source>
        <dbReference type="ARBA" id="ARBA00023172"/>
    </source>
</evidence>
<dbReference type="PROSITE" id="PS51737">
    <property type="entry name" value="RECOMBINASE_DNA_BIND"/>
    <property type="match status" value="1"/>
</dbReference>
<dbReference type="SUPFAM" id="SSF53041">
    <property type="entry name" value="Resolvase-like"/>
    <property type="match status" value="1"/>
</dbReference>
<protein>
    <recommendedName>
        <fullName evidence="11">Resolvase/invertase-type recombinase catalytic domain-containing protein</fullName>
    </recommendedName>
</protein>
<feature type="active site" description="O-(5'-phospho-DNA)-serine intermediate" evidence="4 5">
    <location>
        <position position="16"/>
    </location>
</feature>
<feature type="domain" description="Recombinase" evidence="8">
    <location>
        <begin position="163"/>
        <end position="270"/>
    </location>
</feature>
<gene>
    <name evidence="9" type="ORF">A3A39_02650</name>
</gene>
<dbReference type="InterPro" id="IPR038109">
    <property type="entry name" value="DNA_bind_recomb_sf"/>
</dbReference>
<dbReference type="InterPro" id="IPR011109">
    <property type="entry name" value="DNA_bind_recombinase_dom"/>
</dbReference>
<dbReference type="STRING" id="1798512.A3A39_02650"/>
<dbReference type="EMBL" id="MFLZ01000008">
    <property type="protein sequence ID" value="OGG80430.1"/>
    <property type="molecule type" value="Genomic_DNA"/>
</dbReference>
<evidence type="ECO:0000256" key="5">
    <source>
        <dbReference type="PROSITE-ProRule" id="PRU10137"/>
    </source>
</evidence>
<accession>A0A1F6F3I4</accession>
<evidence type="ECO:0008006" key="11">
    <source>
        <dbReference type="Google" id="ProtNLM"/>
    </source>
</evidence>
<proteinExistence type="predicted"/>
<dbReference type="InterPro" id="IPR006119">
    <property type="entry name" value="Resolv_N"/>
</dbReference>
<evidence type="ECO:0000256" key="6">
    <source>
        <dbReference type="SAM" id="Coils"/>
    </source>
</evidence>
<name>A0A1F6F3I4_9BACT</name>
<dbReference type="PROSITE" id="PS00397">
    <property type="entry name" value="RECOMBINASES_1"/>
    <property type="match status" value="1"/>
</dbReference>